<sequence>MRTLVLGAFGAVIGTALLTGCGQSHPAPAAEAPKALSSGIDPANFDNSVRAQDDFYRHVDGTWLKKTEIPADKSNYGAFTKLADDAEQHLREIIEAAAAEKDRKDGSDEQKVGDLYASFMDEKKADELGLTPIAPELVKIAALKDKQALPALIAELDTLGVGAFRSGVQPDAKDSSRYIIYVDQGGTLLPDRDYYLEKGDKFESVRKAYVAHIEKMLALAKLPDPAANAKAIMALETRLAQAQWTKVDARDADKTYNYYQIDDLKKLTPDFAWTTYIDGIGGQKTPGIVVGEPSFFTAWDKIVQGTPLPVLKVYLQWHLLSDYASYLSSDFVDEDFAFFGTTLNGIKENKPRWKRGVDVEESALGEMIGKLYVAKYFPPEAKARMEQLVQNLLGAYKDSIQSLDWMTDETKQKALAKLAKFDPKIGYPKKWKDYSALVVKPDDLVGNVMRSAVVETARQINKLGGPVDHEEWDMTPQTVNAYYNPLKNEIVFPAAILQPPFFDMNADDAVNYGGIGAVIGHEIGHGFDDQGSKFDGDGNLKSWWTDEDRKNFEARTKALIAQYDGYEALPGQHVNGAFTIGENIGDLGGMSIAYKAYHASLAGKEPPVIDGFTADQRFFIGWAQVWRRKYTDANLLNRLKADPHSPSEFRCNGVVSNVPAFYTAFDVKQGDKMYLPPEKRVKIW</sequence>
<dbReference type="InterPro" id="IPR008753">
    <property type="entry name" value="Peptidase_M13_N"/>
</dbReference>
<dbReference type="Proteomes" id="UP000472676">
    <property type="component" value="Unassembled WGS sequence"/>
</dbReference>
<dbReference type="EMBL" id="JAAMOW010000009">
    <property type="protein sequence ID" value="NGY06467.1"/>
    <property type="molecule type" value="Genomic_DNA"/>
</dbReference>
<dbReference type="PANTHER" id="PTHR11733">
    <property type="entry name" value="ZINC METALLOPROTEASE FAMILY M13 NEPRILYSIN-RELATED"/>
    <property type="match status" value="1"/>
</dbReference>
<evidence type="ECO:0000256" key="1">
    <source>
        <dbReference type="ARBA" id="ARBA00001947"/>
    </source>
</evidence>
<dbReference type="PROSITE" id="PS51885">
    <property type="entry name" value="NEPRILYSIN"/>
    <property type="match status" value="1"/>
</dbReference>
<gene>
    <name evidence="10" type="ORF">G7Y85_16965</name>
</gene>
<dbReference type="RefSeq" id="WP_166260081.1">
    <property type="nucleotide sequence ID" value="NZ_JAAMOW010000009.1"/>
</dbReference>
<keyword evidence="7" id="KW-0482">Metalloprotease</keyword>
<dbReference type="GO" id="GO:0046872">
    <property type="term" value="F:metal ion binding"/>
    <property type="evidence" value="ECO:0007669"/>
    <property type="project" value="UniProtKB-KW"/>
</dbReference>
<dbReference type="GO" id="GO:0016485">
    <property type="term" value="P:protein processing"/>
    <property type="evidence" value="ECO:0007669"/>
    <property type="project" value="TreeGrafter"/>
</dbReference>
<organism evidence="10 11">
    <name type="scientific">Solimonas terrae</name>
    <dbReference type="NCBI Taxonomy" id="1396819"/>
    <lineage>
        <taxon>Bacteria</taxon>
        <taxon>Pseudomonadati</taxon>
        <taxon>Pseudomonadota</taxon>
        <taxon>Gammaproteobacteria</taxon>
        <taxon>Nevskiales</taxon>
        <taxon>Nevskiaceae</taxon>
        <taxon>Solimonas</taxon>
    </lineage>
</organism>
<dbReference type="GO" id="GO:0005886">
    <property type="term" value="C:plasma membrane"/>
    <property type="evidence" value="ECO:0007669"/>
    <property type="project" value="TreeGrafter"/>
</dbReference>
<reference evidence="10 11" key="1">
    <citation type="journal article" date="2014" name="Int. J. Syst. Evol. Microbiol.">
        <title>Solimonas terrae sp. nov., isolated from soil.</title>
        <authorList>
            <person name="Kim S.J."/>
            <person name="Moon J.Y."/>
            <person name="Weon H.Y."/>
            <person name="Ahn J.H."/>
            <person name="Chen W.M."/>
            <person name="Kwon S.W."/>
        </authorList>
    </citation>
    <scope>NUCLEOTIDE SEQUENCE [LARGE SCALE GENOMIC DNA]</scope>
    <source>
        <strain evidence="10 11">KIS83-12</strain>
    </source>
</reference>
<evidence type="ECO:0000256" key="6">
    <source>
        <dbReference type="ARBA" id="ARBA00022833"/>
    </source>
</evidence>
<keyword evidence="6" id="KW-0862">Zinc</keyword>
<evidence type="ECO:0000256" key="5">
    <source>
        <dbReference type="ARBA" id="ARBA00022801"/>
    </source>
</evidence>
<keyword evidence="5" id="KW-0378">Hydrolase</keyword>
<dbReference type="SUPFAM" id="SSF55486">
    <property type="entry name" value="Metalloproteases ('zincins'), catalytic domain"/>
    <property type="match status" value="1"/>
</dbReference>
<protein>
    <submittedName>
        <fullName evidence="10">Peptidase M13</fullName>
    </submittedName>
</protein>
<evidence type="ECO:0000256" key="7">
    <source>
        <dbReference type="ARBA" id="ARBA00023049"/>
    </source>
</evidence>
<dbReference type="InterPro" id="IPR000718">
    <property type="entry name" value="Peptidase_M13"/>
</dbReference>
<dbReference type="InterPro" id="IPR042089">
    <property type="entry name" value="Peptidase_M13_dom_2"/>
</dbReference>
<dbReference type="Pfam" id="PF01431">
    <property type="entry name" value="Peptidase_M13"/>
    <property type="match status" value="1"/>
</dbReference>
<dbReference type="PRINTS" id="PR00786">
    <property type="entry name" value="NEPRILYSIN"/>
</dbReference>
<accession>A0A6M2BX51</accession>
<keyword evidence="4" id="KW-0479">Metal-binding</keyword>
<dbReference type="CDD" id="cd08662">
    <property type="entry name" value="M13"/>
    <property type="match status" value="1"/>
</dbReference>
<dbReference type="InterPro" id="IPR024079">
    <property type="entry name" value="MetalloPept_cat_dom_sf"/>
</dbReference>
<dbReference type="Gene3D" id="3.40.390.10">
    <property type="entry name" value="Collagenase (Catalytic Domain)"/>
    <property type="match status" value="1"/>
</dbReference>
<dbReference type="GO" id="GO:0004222">
    <property type="term" value="F:metalloendopeptidase activity"/>
    <property type="evidence" value="ECO:0007669"/>
    <property type="project" value="InterPro"/>
</dbReference>
<dbReference type="InterPro" id="IPR018497">
    <property type="entry name" value="Peptidase_M13_C"/>
</dbReference>
<proteinExistence type="inferred from homology"/>
<dbReference type="Gene3D" id="1.10.1380.10">
    <property type="entry name" value="Neutral endopeptidase , domain2"/>
    <property type="match status" value="1"/>
</dbReference>
<comment type="cofactor">
    <cofactor evidence="1">
        <name>Zn(2+)</name>
        <dbReference type="ChEBI" id="CHEBI:29105"/>
    </cofactor>
</comment>
<evidence type="ECO:0000256" key="2">
    <source>
        <dbReference type="ARBA" id="ARBA00007357"/>
    </source>
</evidence>
<name>A0A6M2BX51_9GAMM</name>
<keyword evidence="3" id="KW-0645">Protease</keyword>
<evidence type="ECO:0000313" key="11">
    <source>
        <dbReference type="Proteomes" id="UP000472676"/>
    </source>
</evidence>
<evidence type="ECO:0000256" key="4">
    <source>
        <dbReference type="ARBA" id="ARBA00022723"/>
    </source>
</evidence>
<dbReference type="PROSITE" id="PS51257">
    <property type="entry name" value="PROKAR_LIPOPROTEIN"/>
    <property type="match status" value="1"/>
</dbReference>
<feature type="domain" description="Peptidase M13 C-terminal" evidence="8">
    <location>
        <begin position="480"/>
        <end position="681"/>
    </location>
</feature>
<dbReference type="PANTHER" id="PTHR11733:SF167">
    <property type="entry name" value="FI17812P1-RELATED"/>
    <property type="match status" value="1"/>
</dbReference>
<dbReference type="AlphaFoldDB" id="A0A6M2BX51"/>
<keyword evidence="11" id="KW-1185">Reference proteome</keyword>
<evidence type="ECO:0000259" key="9">
    <source>
        <dbReference type="Pfam" id="PF05649"/>
    </source>
</evidence>
<evidence type="ECO:0000259" key="8">
    <source>
        <dbReference type="Pfam" id="PF01431"/>
    </source>
</evidence>
<evidence type="ECO:0000313" key="10">
    <source>
        <dbReference type="EMBL" id="NGY06467.1"/>
    </source>
</evidence>
<dbReference type="Pfam" id="PF05649">
    <property type="entry name" value="Peptidase_M13_N"/>
    <property type="match status" value="1"/>
</dbReference>
<feature type="domain" description="Peptidase M13 N-terminal" evidence="9">
    <location>
        <begin position="52"/>
        <end position="428"/>
    </location>
</feature>
<evidence type="ECO:0000256" key="3">
    <source>
        <dbReference type="ARBA" id="ARBA00022670"/>
    </source>
</evidence>
<comment type="caution">
    <text evidence="10">The sequence shown here is derived from an EMBL/GenBank/DDBJ whole genome shotgun (WGS) entry which is preliminary data.</text>
</comment>
<comment type="similarity">
    <text evidence="2">Belongs to the peptidase M13 family.</text>
</comment>